<feature type="region of interest" description="Disordered" evidence="1">
    <location>
        <begin position="1"/>
        <end position="22"/>
    </location>
</feature>
<evidence type="ECO:0000313" key="3">
    <source>
        <dbReference type="EMBL" id="CRK93456.1"/>
    </source>
</evidence>
<dbReference type="OrthoDB" id="6620241at2759"/>
<dbReference type="STRING" id="568069.A0A1J1HZC6"/>
<dbReference type="EMBL" id="CVRI01000037">
    <property type="protein sequence ID" value="CRK93456.1"/>
    <property type="molecule type" value="Genomic_DNA"/>
</dbReference>
<keyword evidence="2" id="KW-1133">Transmembrane helix</keyword>
<dbReference type="AlphaFoldDB" id="A0A1J1HZC6"/>
<feature type="compositionally biased region" description="Basic and acidic residues" evidence="1">
    <location>
        <begin position="1"/>
        <end position="13"/>
    </location>
</feature>
<gene>
    <name evidence="3" type="ORF">CLUMA_CG006992</name>
</gene>
<keyword evidence="4" id="KW-1185">Reference proteome</keyword>
<evidence type="ECO:0000256" key="2">
    <source>
        <dbReference type="SAM" id="Phobius"/>
    </source>
</evidence>
<name>A0A1J1HZC6_9DIPT</name>
<dbReference type="Proteomes" id="UP000183832">
    <property type="component" value="Unassembled WGS sequence"/>
</dbReference>
<protein>
    <submittedName>
        <fullName evidence="3">CLUMA_CG006992, isoform A</fullName>
    </submittedName>
</protein>
<evidence type="ECO:0000313" key="4">
    <source>
        <dbReference type="Proteomes" id="UP000183832"/>
    </source>
</evidence>
<keyword evidence="2" id="KW-0812">Transmembrane</keyword>
<accession>A0A1J1HZC6</accession>
<feature type="transmembrane region" description="Helical" evidence="2">
    <location>
        <begin position="52"/>
        <end position="73"/>
    </location>
</feature>
<keyword evidence="2" id="KW-0472">Membrane</keyword>
<feature type="transmembrane region" description="Helical" evidence="2">
    <location>
        <begin position="79"/>
        <end position="99"/>
    </location>
</feature>
<proteinExistence type="predicted"/>
<sequence length="138" mass="15256">MKKMTEKNSERNTPKRNSSSVAGLISGQATSLPADVLETLYRSYSLKQKRSGLTCFIAASIVFDLWAILVPQGQSVESLGVTCVFLLLNISLAVFLKFCGKSRFRGAVWEVSPLLSWIFAITQLIVQLFLKGAVTPRR</sequence>
<reference evidence="3 4" key="1">
    <citation type="submission" date="2015-04" db="EMBL/GenBank/DDBJ databases">
        <authorList>
            <person name="Syromyatnikov M.Y."/>
            <person name="Popov V.N."/>
        </authorList>
    </citation>
    <scope>NUCLEOTIDE SEQUENCE [LARGE SCALE GENOMIC DNA]</scope>
</reference>
<feature type="transmembrane region" description="Helical" evidence="2">
    <location>
        <begin position="111"/>
        <end position="130"/>
    </location>
</feature>
<evidence type="ECO:0000256" key="1">
    <source>
        <dbReference type="SAM" id="MobiDB-lite"/>
    </source>
</evidence>
<organism evidence="3 4">
    <name type="scientific">Clunio marinus</name>
    <dbReference type="NCBI Taxonomy" id="568069"/>
    <lineage>
        <taxon>Eukaryota</taxon>
        <taxon>Metazoa</taxon>
        <taxon>Ecdysozoa</taxon>
        <taxon>Arthropoda</taxon>
        <taxon>Hexapoda</taxon>
        <taxon>Insecta</taxon>
        <taxon>Pterygota</taxon>
        <taxon>Neoptera</taxon>
        <taxon>Endopterygota</taxon>
        <taxon>Diptera</taxon>
        <taxon>Nematocera</taxon>
        <taxon>Chironomoidea</taxon>
        <taxon>Chironomidae</taxon>
        <taxon>Clunio</taxon>
    </lineage>
</organism>